<feature type="chain" id="PRO_5035199942" evidence="2">
    <location>
        <begin position="17"/>
        <end position="140"/>
    </location>
</feature>
<feature type="region of interest" description="Disordered" evidence="1">
    <location>
        <begin position="15"/>
        <end position="58"/>
    </location>
</feature>
<dbReference type="EMBL" id="CAKKNE010000004">
    <property type="protein sequence ID" value="CAH0373082.1"/>
    <property type="molecule type" value="Genomic_DNA"/>
</dbReference>
<keyword evidence="2" id="KW-0732">Signal</keyword>
<accession>A0A8J2SRX0</accession>
<gene>
    <name evidence="3" type="ORF">PECAL_4P02540</name>
</gene>
<evidence type="ECO:0000313" key="3">
    <source>
        <dbReference type="EMBL" id="CAH0373082.1"/>
    </source>
</evidence>
<feature type="compositionally biased region" description="Low complexity" evidence="1">
    <location>
        <begin position="34"/>
        <end position="50"/>
    </location>
</feature>
<sequence length="140" mass="14845">MYRSLVLAALVPLALGDDSTPPGTPQTEYSYDYTDAPTTAPTTQTMTPTASNAPTRAETYAPTRMTEAPSYAPTTDTYAPSVAPTGTAAPTPWNCTLHEVQGCAAQVPGAFFQRLDNTADWNDIDQQVGTLADQIVAKIC</sequence>
<dbReference type="Proteomes" id="UP000789595">
    <property type="component" value="Unassembled WGS sequence"/>
</dbReference>
<evidence type="ECO:0000256" key="2">
    <source>
        <dbReference type="SAM" id="SignalP"/>
    </source>
</evidence>
<reference evidence="3" key="1">
    <citation type="submission" date="2021-11" db="EMBL/GenBank/DDBJ databases">
        <authorList>
            <consortium name="Genoscope - CEA"/>
            <person name="William W."/>
        </authorList>
    </citation>
    <scope>NUCLEOTIDE SEQUENCE</scope>
</reference>
<dbReference type="AlphaFoldDB" id="A0A8J2SRX0"/>
<feature type="signal peptide" evidence="2">
    <location>
        <begin position="1"/>
        <end position="16"/>
    </location>
</feature>
<proteinExistence type="predicted"/>
<organism evidence="3 4">
    <name type="scientific">Pelagomonas calceolata</name>
    <dbReference type="NCBI Taxonomy" id="35677"/>
    <lineage>
        <taxon>Eukaryota</taxon>
        <taxon>Sar</taxon>
        <taxon>Stramenopiles</taxon>
        <taxon>Ochrophyta</taxon>
        <taxon>Pelagophyceae</taxon>
        <taxon>Pelagomonadales</taxon>
        <taxon>Pelagomonadaceae</taxon>
        <taxon>Pelagomonas</taxon>
    </lineage>
</organism>
<feature type="region of interest" description="Disordered" evidence="1">
    <location>
        <begin position="66"/>
        <end position="85"/>
    </location>
</feature>
<evidence type="ECO:0000313" key="4">
    <source>
        <dbReference type="Proteomes" id="UP000789595"/>
    </source>
</evidence>
<keyword evidence="4" id="KW-1185">Reference proteome</keyword>
<evidence type="ECO:0000256" key="1">
    <source>
        <dbReference type="SAM" id="MobiDB-lite"/>
    </source>
</evidence>
<name>A0A8J2SRX0_9STRA</name>
<comment type="caution">
    <text evidence="3">The sequence shown here is derived from an EMBL/GenBank/DDBJ whole genome shotgun (WGS) entry which is preliminary data.</text>
</comment>
<protein>
    <submittedName>
        <fullName evidence="3">Uncharacterized protein</fullName>
    </submittedName>
</protein>